<reference evidence="12" key="1">
    <citation type="submission" date="2022-09" db="EMBL/GenBank/DDBJ databases">
        <authorList>
            <person name="Ma J."/>
        </authorList>
    </citation>
    <scope>NUCLEOTIDE SEQUENCE</scope>
</reference>
<evidence type="ECO:0000259" key="11">
    <source>
        <dbReference type="Pfam" id="PF00510"/>
    </source>
</evidence>
<feature type="transmembrane region" description="Helical" evidence="10">
    <location>
        <begin position="71"/>
        <end position="98"/>
    </location>
</feature>
<evidence type="ECO:0000256" key="4">
    <source>
        <dbReference type="ARBA" id="ARBA00015944"/>
    </source>
</evidence>
<evidence type="ECO:0000256" key="8">
    <source>
        <dbReference type="ARBA" id="ARBA00023136"/>
    </source>
</evidence>
<keyword evidence="5 10" id="KW-0812">Transmembrane</keyword>
<geneLocation type="mitochondrion" evidence="12"/>
<comment type="subcellular location">
    <subcellularLocation>
        <location evidence="1">Membrane</location>
        <topology evidence="1">Multi-pass membrane protein</topology>
    </subcellularLocation>
</comment>
<sequence>MFGVSPFLDISGSVWPVFISCGLMNFIVVVFNFGLGWFSMISILVLFGLVLGWALDLGFESKILGSSCIMGSMFVVVGVLMVIGSEVMLFFGVFWYLVQVSAEGSVFLGFHWVSPCGSHMDIMEVPLLISVVLMSSGVSVTLAHSSIQVGKLVSFYVSFLATIALGIIFVYIQYCEYSVSMFTLGDGVVSSVFYMLTGMHGSHVLVGVAINLIVLVMTVASLVPFSFLGVEVAMWYWHFVDVVWLILFVVLYWFSM</sequence>
<feature type="transmembrane region" description="Helical" evidence="10">
    <location>
        <begin position="125"/>
        <end position="143"/>
    </location>
</feature>
<gene>
    <name evidence="12" type="primary">cox3</name>
</gene>
<dbReference type="SUPFAM" id="SSF81452">
    <property type="entry name" value="Cytochrome c oxidase subunit III-like"/>
    <property type="match status" value="1"/>
</dbReference>
<dbReference type="InterPro" id="IPR013833">
    <property type="entry name" value="Cyt_c_oxidase_su3_a-hlx"/>
</dbReference>
<dbReference type="InterPro" id="IPR000298">
    <property type="entry name" value="Cyt_c_oxidase-like_su3"/>
</dbReference>
<dbReference type="GO" id="GO:0005739">
    <property type="term" value="C:mitochondrion"/>
    <property type="evidence" value="ECO:0007669"/>
    <property type="project" value="TreeGrafter"/>
</dbReference>
<organism evidence="12">
    <name type="scientific">Moniliformis sp</name>
    <dbReference type="NCBI Taxonomy" id="3068474"/>
    <lineage>
        <taxon>Eukaryota</taxon>
        <taxon>Metazoa</taxon>
        <taxon>Spiralia</taxon>
        <taxon>Lophotrochozoa</taxon>
        <taxon>Acanthocephala</taxon>
        <taxon>Archiacanthocephala</taxon>
        <taxon>Moniliformida</taxon>
        <taxon>Moniliformidae</taxon>
        <taxon>Moniliformis</taxon>
    </lineage>
</organism>
<feature type="domain" description="Heme-copper oxidase subunit III family profile" evidence="11">
    <location>
        <begin position="9"/>
        <end position="255"/>
    </location>
</feature>
<dbReference type="GO" id="GO:0006123">
    <property type="term" value="P:mitochondrial electron transport, cytochrome c to oxygen"/>
    <property type="evidence" value="ECO:0007669"/>
    <property type="project" value="TreeGrafter"/>
</dbReference>
<dbReference type="PANTHER" id="PTHR11403">
    <property type="entry name" value="CYTOCHROME C OXIDASE SUBUNIT III"/>
    <property type="match status" value="1"/>
</dbReference>
<dbReference type="InterPro" id="IPR035973">
    <property type="entry name" value="Cyt_c_oxidase_su3-like_sf"/>
</dbReference>
<keyword evidence="8 10" id="KW-0472">Membrane</keyword>
<evidence type="ECO:0000256" key="7">
    <source>
        <dbReference type="ARBA" id="ARBA00022989"/>
    </source>
</evidence>
<feature type="transmembrane region" description="Helical" evidence="10">
    <location>
        <begin position="37"/>
        <end position="59"/>
    </location>
</feature>
<dbReference type="InterPro" id="IPR033945">
    <property type="entry name" value="Cyt_c_oxase_su3_dom"/>
</dbReference>
<dbReference type="CDD" id="cd01665">
    <property type="entry name" value="Cyt_c_Oxidase_III"/>
    <property type="match status" value="1"/>
</dbReference>
<keyword evidence="6" id="KW-1278">Translocase</keyword>
<name>A0AA96V4P8_9BILA</name>
<dbReference type="InterPro" id="IPR024791">
    <property type="entry name" value="Cyt_c/ubiquinol_Oxase_su3"/>
</dbReference>
<evidence type="ECO:0000256" key="10">
    <source>
        <dbReference type="SAM" id="Phobius"/>
    </source>
</evidence>
<dbReference type="GO" id="GO:0016020">
    <property type="term" value="C:membrane"/>
    <property type="evidence" value="ECO:0007669"/>
    <property type="project" value="UniProtKB-SubCell"/>
</dbReference>
<evidence type="ECO:0000256" key="9">
    <source>
        <dbReference type="ARBA" id="ARBA00031625"/>
    </source>
</evidence>
<accession>A0AA96V4P8</accession>
<dbReference type="PANTHER" id="PTHR11403:SF7">
    <property type="entry name" value="CYTOCHROME C OXIDASE SUBUNIT 3"/>
    <property type="match status" value="1"/>
</dbReference>
<evidence type="ECO:0000256" key="5">
    <source>
        <dbReference type="ARBA" id="ARBA00022692"/>
    </source>
</evidence>
<protein>
    <recommendedName>
        <fullName evidence="4">Cytochrome c oxidase subunit 3</fullName>
        <ecNumber evidence="3">7.1.1.9</ecNumber>
    </recommendedName>
    <alternativeName>
        <fullName evidence="9">Cytochrome c oxidase polypeptide III</fullName>
    </alternativeName>
</protein>
<evidence type="ECO:0000313" key="12">
    <source>
        <dbReference type="EMBL" id="WNX93940.1"/>
    </source>
</evidence>
<feature type="transmembrane region" description="Helical" evidence="10">
    <location>
        <begin position="234"/>
        <end position="254"/>
    </location>
</feature>
<keyword evidence="12" id="KW-0496">Mitochondrion</keyword>
<dbReference type="EC" id="7.1.1.9" evidence="3"/>
<keyword evidence="7 10" id="KW-1133">Transmembrane helix</keyword>
<evidence type="ECO:0000256" key="1">
    <source>
        <dbReference type="ARBA" id="ARBA00004141"/>
    </source>
</evidence>
<dbReference type="EMBL" id="OP413683">
    <property type="protein sequence ID" value="WNX93940.1"/>
    <property type="molecule type" value="Genomic_DNA"/>
</dbReference>
<dbReference type="GO" id="GO:0004129">
    <property type="term" value="F:cytochrome-c oxidase activity"/>
    <property type="evidence" value="ECO:0007669"/>
    <property type="project" value="UniProtKB-EC"/>
</dbReference>
<feature type="transmembrane region" description="Helical" evidence="10">
    <location>
        <begin position="204"/>
        <end position="228"/>
    </location>
</feature>
<proteinExistence type="inferred from homology"/>
<dbReference type="Pfam" id="PF00510">
    <property type="entry name" value="COX3"/>
    <property type="match status" value="1"/>
</dbReference>
<evidence type="ECO:0000256" key="2">
    <source>
        <dbReference type="ARBA" id="ARBA00010581"/>
    </source>
</evidence>
<dbReference type="AlphaFoldDB" id="A0AA96V4P8"/>
<feature type="transmembrane region" description="Helical" evidence="10">
    <location>
        <begin position="155"/>
        <end position="174"/>
    </location>
</feature>
<evidence type="ECO:0000256" key="3">
    <source>
        <dbReference type="ARBA" id="ARBA00012949"/>
    </source>
</evidence>
<evidence type="ECO:0000256" key="6">
    <source>
        <dbReference type="ARBA" id="ARBA00022967"/>
    </source>
</evidence>
<feature type="transmembrane region" description="Helical" evidence="10">
    <location>
        <begin position="12"/>
        <end position="31"/>
    </location>
</feature>
<comment type="similarity">
    <text evidence="2">Belongs to the cytochrome c oxidase subunit 3 family.</text>
</comment>
<dbReference type="Gene3D" id="1.20.120.80">
    <property type="entry name" value="Cytochrome c oxidase, subunit III, four-helix bundle"/>
    <property type="match status" value="1"/>
</dbReference>